<dbReference type="PANTHER" id="PTHR10106:SF14">
    <property type="entry name" value="TRANSMEMBRANE ASCORBATE-DEPENDENT REDUCTASE CYB561"/>
    <property type="match status" value="1"/>
</dbReference>
<evidence type="ECO:0000256" key="18">
    <source>
        <dbReference type="SAM" id="Phobius"/>
    </source>
</evidence>
<comment type="function">
    <text evidence="16">Transmembrane reductase that uses ascorbate as an electron donor in the cytoplasm and transfers electrons across membranes to reduce monodehydro-L-ascorbate radical in the lumen of secretory vesicles. It is therefore involved the regeneration and homeostasis within secretory vesicles of ascorbate which in turn provides reducing equivalents needed to support the activity of intravesicular enzymes.</text>
</comment>
<evidence type="ECO:0000256" key="17">
    <source>
        <dbReference type="ARBA" id="ARBA00047447"/>
    </source>
</evidence>
<keyword evidence="5" id="KW-0479">Metal-binding</keyword>
<evidence type="ECO:0000256" key="10">
    <source>
        <dbReference type="ARBA" id="ARBA00023136"/>
    </source>
</evidence>
<keyword evidence="10 18" id="KW-0472">Membrane</keyword>
<name>A0A7L2RXA6_9PASS</name>
<accession>A0A7L2RXA6</accession>
<dbReference type="PROSITE" id="PS50939">
    <property type="entry name" value="CYTOCHROME_B561"/>
    <property type="match status" value="1"/>
</dbReference>
<feature type="domain" description="Cytochrome b561" evidence="19">
    <location>
        <begin position="20"/>
        <end position="215"/>
    </location>
</feature>
<reference evidence="20 21" key="1">
    <citation type="submission" date="2019-09" db="EMBL/GenBank/DDBJ databases">
        <title>Bird 10,000 Genomes (B10K) Project - Family phase.</title>
        <authorList>
            <person name="Zhang G."/>
        </authorList>
    </citation>
    <scope>NUCLEOTIDE SEQUENCE [LARGE SCALE GENOMIC DNA]</scope>
    <source>
        <strain evidence="20">B10K-DU-002-79</strain>
    </source>
</reference>
<comment type="cofactor">
    <cofactor evidence="1">
        <name>heme b</name>
        <dbReference type="ChEBI" id="CHEBI:60344"/>
    </cofactor>
</comment>
<evidence type="ECO:0000256" key="8">
    <source>
        <dbReference type="ARBA" id="ARBA00022989"/>
    </source>
</evidence>
<evidence type="ECO:0000259" key="19">
    <source>
        <dbReference type="PROSITE" id="PS50939"/>
    </source>
</evidence>
<dbReference type="FunFam" id="1.20.120.1770:FF:000001">
    <property type="entry name" value="Cytochrome b reductase 1"/>
    <property type="match status" value="1"/>
</dbReference>
<keyword evidence="21" id="KW-1185">Reference proteome</keyword>
<dbReference type="InterPro" id="IPR043205">
    <property type="entry name" value="CYB561/CYBRD1-like"/>
</dbReference>
<keyword evidence="2" id="KW-0813">Transport</keyword>
<evidence type="ECO:0000256" key="7">
    <source>
        <dbReference type="ARBA" id="ARBA00022982"/>
    </source>
</evidence>
<dbReference type="SMART" id="SM00665">
    <property type="entry name" value="B561"/>
    <property type="match status" value="1"/>
</dbReference>
<evidence type="ECO:0000256" key="3">
    <source>
        <dbReference type="ARBA" id="ARBA00022617"/>
    </source>
</evidence>
<dbReference type="EMBL" id="VYZS01315183">
    <property type="protein sequence ID" value="NXS12985.1"/>
    <property type="molecule type" value="Genomic_DNA"/>
</dbReference>
<organism evidence="20 21">
    <name type="scientific">Neodrepanis coruscans</name>
    <name type="common">wattled asity</name>
    <dbReference type="NCBI Taxonomy" id="254563"/>
    <lineage>
        <taxon>Eukaryota</taxon>
        <taxon>Metazoa</taxon>
        <taxon>Chordata</taxon>
        <taxon>Craniata</taxon>
        <taxon>Vertebrata</taxon>
        <taxon>Euteleostomi</taxon>
        <taxon>Archelosauria</taxon>
        <taxon>Archosauria</taxon>
        <taxon>Dinosauria</taxon>
        <taxon>Saurischia</taxon>
        <taxon>Theropoda</taxon>
        <taxon>Coelurosauria</taxon>
        <taxon>Aves</taxon>
        <taxon>Neognathae</taxon>
        <taxon>Neoaves</taxon>
        <taxon>Telluraves</taxon>
        <taxon>Australaves</taxon>
        <taxon>Passeriformes</taxon>
        <taxon>Philepittidae</taxon>
        <taxon>Neodrepanis</taxon>
    </lineage>
</organism>
<proteinExistence type="predicted"/>
<dbReference type="GO" id="GO:0005765">
    <property type="term" value="C:lysosomal membrane"/>
    <property type="evidence" value="ECO:0007669"/>
    <property type="project" value="TreeGrafter"/>
</dbReference>
<feature type="transmembrane region" description="Helical" evidence="18">
    <location>
        <begin position="56"/>
        <end position="76"/>
    </location>
</feature>
<dbReference type="GO" id="GO:0042584">
    <property type="term" value="C:chromaffin granule membrane"/>
    <property type="evidence" value="ECO:0007669"/>
    <property type="project" value="UniProtKB-SubCell"/>
</dbReference>
<evidence type="ECO:0000313" key="20">
    <source>
        <dbReference type="EMBL" id="NXS12985.1"/>
    </source>
</evidence>
<evidence type="ECO:0000256" key="14">
    <source>
        <dbReference type="ARBA" id="ARBA00030896"/>
    </source>
</evidence>
<keyword evidence="9" id="KW-0408">Iron</keyword>
<keyword evidence="4 18" id="KW-0812">Transmembrane</keyword>
<gene>
    <name evidence="20" type="primary">Cyb561</name>
    <name evidence="20" type="ORF">NEOCOR_R06436</name>
</gene>
<evidence type="ECO:0000313" key="21">
    <source>
        <dbReference type="Proteomes" id="UP000560066"/>
    </source>
</evidence>
<evidence type="ECO:0000256" key="9">
    <source>
        <dbReference type="ARBA" id="ARBA00023004"/>
    </source>
</evidence>
<comment type="subcellular location">
    <subcellularLocation>
        <location evidence="12">Cytoplasmic vesicle</location>
        <location evidence="12">Secretory vesicle</location>
        <location evidence="12">Chromaffin granule membrane</location>
        <topology evidence="12">Multi-pass membrane protein</topology>
    </subcellularLocation>
</comment>
<evidence type="ECO:0000256" key="5">
    <source>
        <dbReference type="ARBA" id="ARBA00022723"/>
    </source>
</evidence>
<comment type="caution">
    <text evidence="20">The sequence shown here is derived from an EMBL/GenBank/DDBJ whole genome shotgun (WGS) entry which is preliminary data.</text>
</comment>
<dbReference type="GO" id="GO:0046872">
    <property type="term" value="F:metal ion binding"/>
    <property type="evidence" value="ECO:0007669"/>
    <property type="project" value="UniProtKB-KW"/>
</dbReference>
<keyword evidence="11" id="KW-0968">Cytoplasmic vesicle</keyword>
<evidence type="ECO:0000256" key="4">
    <source>
        <dbReference type="ARBA" id="ARBA00022692"/>
    </source>
</evidence>
<evidence type="ECO:0000256" key="2">
    <source>
        <dbReference type="ARBA" id="ARBA00022448"/>
    </source>
</evidence>
<feature type="transmembrane region" description="Helical" evidence="18">
    <location>
        <begin position="88"/>
        <end position="107"/>
    </location>
</feature>
<dbReference type="Proteomes" id="UP000560066">
    <property type="component" value="Unassembled WGS sequence"/>
</dbReference>
<comment type="catalytic activity">
    <reaction evidence="17">
        <text>monodehydro-L-ascorbate radical(out) + L-ascorbate(in) = monodehydro-L-ascorbate radical(in) + L-ascorbate(out)</text>
        <dbReference type="Rhea" id="RHEA:66524"/>
        <dbReference type="ChEBI" id="CHEBI:38290"/>
        <dbReference type="ChEBI" id="CHEBI:59513"/>
    </reaction>
    <physiologicalReaction direction="left-to-right" evidence="17">
        <dbReference type="Rhea" id="RHEA:66525"/>
    </physiologicalReaction>
</comment>
<feature type="non-terminal residue" evidence="20">
    <location>
        <position position="215"/>
    </location>
</feature>
<keyword evidence="7" id="KW-0249">Electron transport</keyword>
<evidence type="ECO:0000256" key="6">
    <source>
        <dbReference type="ARBA" id="ARBA00022967"/>
    </source>
</evidence>
<dbReference type="PANTHER" id="PTHR10106">
    <property type="entry name" value="CYTOCHROME B561-RELATED"/>
    <property type="match status" value="1"/>
</dbReference>
<dbReference type="AlphaFoldDB" id="A0A7L2RXA6"/>
<feature type="transmembrane region" description="Helical" evidence="18">
    <location>
        <begin position="189"/>
        <end position="212"/>
    </location>
</feature>
<sequence>AMDGAPPPASPAGLSAFVAVSQLLGLTLLVTTGAWLGRYRGGVAWHSPLQFNAHPLCMVLGMVFLQGDALLVYRVFRNEAKRSTKALHALLHGLALVIALVGIIAVFESHRTKGIPNMYSLHSWCGMAAFVLYLLQVRAGETLAPPSRGKKCSTSDNPVSPQWLLGCGFFLFPGASFSLRGRYKPQHIFFGISVFVLSIASCLLGITEMLLFKLR</sequence>
<dbReference type="Pfam" id="PF03188">
    <property type="entry name" value="Cytochrom_B561"/>
    <property type="match status" value="2"/>
</dbReference>
<dbReference type="GO" id="GO:0016491">
    <property type="term" value="F:oxidoreductase activity"/>
    <property type="evidence" value="ECO:0007669"/>
    <property type="project" value="InterPro"/>
</dbReference>
<evidence type="ECO:0000256" key="15">
    <source>
        <dbReference type="ARBA" id="ARBA00032709"/>
    </source>
</evidence>
<evidence type="ECO:0000256" key="1">
    <source>
        <dbReference type="ARBA" id="ARBA00001970"/>
    </source>
</evidence>
<evidence type="ECO:0000256" key="12">
    <source>
        <dbReference type="ARBA" id="ARBA00024185"/>
    </source>
</evidence>
<protein>
    <recommendedName>
        <fullName evidence="13">Transmembrane ascorbate-dependent reductase CYB561</fullName>
    </recommendedName>
    <alternativeName>
        <fullName evidence="14">Cytochrome b-561</fullName>
    </alternativeName>
    <alternativeName>
        <fullName evidence="15">Cytochrome b561</fullName>
    </alternativeName>
</protein>
<evidence type="ECO:0000256" key="13">
    <source>
        <dbReference type="ARBA" id="ARBA00024231"/>
    </source>
</evidence>
<evidence type="ECO:0000256" key="11">
    <source>
        <dbReference type="ARBA" id="ARBA00023329"/>
    </source>
</evidence>
<keyword evidence="6" id="KW-1278">Translocase</keyword>
<feature type="transmembrane region" description="Helical" evidence="18">
    <location>
        <begin position="159"/>
        <end position="177"/>
    </location>
</feature>
<evidence type="ECO:0000256" key="16">
    <source>
        <dbReference type="ARBA" id="ARBA00045973"/>
    </source>
</evidence>
<dbReference type="Gene3D" id="1.20.120.1770">
    <property type="match status" value="1"/>
</dbReference>
<keyword evidence="3" id="KW-0349">Heme</keyword>
<feature type="non-terminal residue" evidence="20">
    <location>
        <position position="1"/>
    </location>
</feature>
<dbReference type="InterPro" id="IPR006593">
    <property type="entry name" value="Cyt_b561/ferric_Rdtase_TM"/>
</dbReference>
<feature type="transmembrane region" description="Helical" evidence="18">
    <location>
        <begin position="119"/>
        <end position="139"/>
    </location>
</feature>
<feature type="transmembrane region" description="Helical" evidence="18">
    <location>
        <begin position="12"/>
        <end position="36"/>
    </location>
</feature>
<dbReference type="OrthoDB" id="907479at2759"/>
<keyword evidence="8 18" id="KW-1133">Transmembrane helix</keyword>